<dbReference type="GO" id="GO:0017183">
    <property type="term" value="P:protein histidyl modification to diphthamide"/>
    <property type="evidence" value="ECO:0007669"/>
    <property type="project" value="InterPro"/>
</dbReference>
<keyword evidence="5 9" id="KW-0479">Metal-binding</keyword>
<dbReference type="GO" id="GO:0090560">
    <property type="term" value="F:2-(3-amino-3-carboxypropyl)histidine synthase activity"/>
    <property type="evidence" value="ECO:0007669"/>
    <property type="project" value="InterPro"/>
</dbReference>
<dbReference type="Gene3D" id="3.40.50.11860">
    <property type="entry name" value="Diphthamide synthesis DPH1/DPH2 domain 3"/>
    <property type="match status" value="1"/>
</dbReference>
<dbReference type="Pfam" id="PF01866">
    <property type="entry name" value="Diphthamide_syn"/>
    <property type="match status" value="1"/>
</dbReference>
<evidence type="ECO:0000256" key="7">
    <source>
        <dbReference type="ARBA" id="ARBA00023014"/>
    </source>
</evidence>
<dbReference type="PANTHER" id="PTHR10762:SF2">
    <property type="entry name" value="2-(3-AMINO-3-CARBOXYPROPYL)HISTIDINE SYNTHASE SUBUNIT 2"/>
    <property type="match status" value="1"/>
</dbReference>
<evidence type="ECO:0000256" key="1">
    <source>
        <dbReference type="ARBA" id="ARBA00001966"/>
    </source>
</evidence>
<dbReference type="Proteomes" id="UP000887566">
    <property type="component" value="Unplaced"/>
</dbReference>
<evidence type="ECO:0000256" key="9">
    <source>
        <dbReference type="RuleBase" id="RU364133"/>
    </source>
</evidence>
<proteinExistence type="inferred from homology"/>
<evidence type="ECO:0000313" key="10">
    <source>
        <dbReference type="Proteomes" id="UP000887566"/>
    </source>
</evidence>
<dbReference type="FunFam" id="3.40.50.11840:FF:000002">
    <property type="entry name" value="2-(3-amino-3-carboxypropyl)histidine synthase subunit 2"/>
    <property type="match status" value="1"/>
</dbReference>
<evidence type="ECO:0000256" key="8">
    <source>
        <dbReference type="ARBA" id="ARBA00045159"/>
    </source>
</evidence>
<dbReference type="SFLD" id="SFLDS00032">
    <property type="entry name" value="Radical_SAM_3-amino-3-carboxyp"/>
    <property type="match status" value="1"/>
</dbReference>
<dbReference type="WBParaSite" id="PSAMB.scaffold12058size2977.g34651.t1">
    <property type="protein sequence ID" value="PSAMB.scaffold12058size2977.g34651.t1"/>
    <property type="gene ID" value="PSAMB.scaffold12058size2977.g34651"/>
</dbReference>
<dbReference type="Gene3D" id="3.40.50.11840">
    <property type="entry name" value="Diphthamide synthesis DPH1/DPH2 domain 1"/>
    <property type="match status" value="1"/>
</dbReference>
<evidence type="ECO:0000256" key="2">
    <source>
        <dbReference type="ARBA" id="ARBA00005156"/>
    </source>
</evidence>
<accession>A0A914UTK9</accession>
<dbReference type="GO" id="GO:0046872">
    <property type="term" value="F:metal ion binding"/>
    <property type="evidence" value="ECO:0007669"/>
    <property type="project" value="UniProtKB-KW"/>
</dbReference>
<dbReference type="PANTHER" id="PTHR10762">
    <property type="entry name" value="DIPHTHAMIDE BIOSYNTHESIS PROTEIN"/>
    <property type="match status" value="1"/>
</dbReference>
<dbReference type="InterPro" id="IPR010014">
    <property type="entry name" value="DHP2"/>
</dbReference>
<evidence type="ECO:0000256" key="4">
    <source>
        <dbReference type="ARBA" id="ARBA00021914"/>
    </source>
</evidence>
<evidence type="ECO:0000256" key="3">
    <source>
        <dbReference type="ARBA" id="ARBA00006179"/>
    </source>
</evidence>
<dbReference type="FunFam" id="3.40.50.11860:FF:000001">
    <property type="entry name" value="2-(3-amino-3-carboxypropyl)histidine synthase subunit 2"/>
    <property type="match status" value="1"/>
</dbReference>
<organism evidence="10 11">
    <name type="scientific">Plectus sambesii</name>
    <dbReference type="NCBI Taxonomy" id="2011161"/>
    <lineage>
        <taxon>Eukaryota</taxon>
        <taxon>Metazoa</taxon>
        <taxon>Ecdysozoa</taxon>
        <taxon>Nematoda</taxon>
        <taxon>Chromadorea</taxon>
        <taxon>Plectida</taxon>
        <taxon>Plectina</taxon>
        <taxon>Plectoidea</taxon>
        <taxon>Plectidae</taxon>
        <taxon>Plectus</taxon>
    </lineage>
</organism>
<dbReference type="AlphaFoldDB" id="A0A914UTK9"/>
<dbReference type="GO" id="GO:0051536">
    <property type="term" value="F:iron-sulfur cluster binding"/>
    <property type="evidence" value="ECO:0007669"/>
    <property type="project" value="UniProtKB-KW"/>
</dbReference>
<comment type="function">
    <text evidence="8 9">Required for the first step of diphthamide biosynthesis, a post-translational modification of histidine which occurs in elongation factor 2. DPH1 and DPH2 transfer a 3-amino-3-carboxypropyl (ACP) group from S-adenosyl-L-methionine (SAM) to a histidine residue, the reaction is assisted by a reduction system comprising DPH3 and a NADH-dependent reductase. Facilitates the reduction of the catalytic iron-sulfur cluster found in the DPH1 subunit.</text>
</comment>
<evidence type="ECO:0000256" key="6">
    <source>
        <dbReference type="ARBA" id="ARBA00023004"/>
    </source>
</evidence>
<dbReference type="InterPro" id="IPR016435">
    <property type="entry name" value="DPH1/DPH2"/>
</dbReference>
<sequence>MSAEDGKSVSLFSNSEEVLSRKAEVTTDDETSSSLLLSPEEKLDFFEVVETADWIKKNSFDRVALQFPDDLMRDSVFVSKELEKRTSVKPFVLADTSYGSCCVDEIAAQHASASCLVHYGDACLSEPPEKLPVRFVFGKTAVDIEDYRSKLKSLVEQDAEKQRTKICLLYDSSLSHYSEEICRATRETFGEGVFDCALIAPADREEKKEEEKCSSSLGRRVPVDMESLEDATVIYVGTGRSPLLPLFLLSHPNCSRVVQYDTRNRTIASEAPTATRQLRRRLFLVEKVKDANTVGIVCGTLGVRGHRIAVDRVKQLCQLAHKKAYVFSVGKLNVPKLANFAAEIDIFV</sequence>
<evidence type="ECO:0000313" key="11">
    <source>
        <dbReference type="WBParaSite" id="PSAMB.scaffold12058size2977.g34651.t1"/>
    </source>
</evidence>
<keyword evidence="6 9" id="KW-0408">Iron</keyword>
<comment type="similarity">
    <text evidence="3 9">Belongs to the DPH1/DPH2 family. DPH2 subfamily.</text>
</comment>
<dbReference type="NCBIfam" id="TIGR00322">
    <property type="entry name" value="diphth2_R"/>
    <property type="match status" value="1"/>
</dbReference>
<dbReference type="InterPro" id="IPR042263">
    <property type="entry name" value="DPH1/DPH2_1"/>
</dbReference>
<protein>
    <recommendedName>
        <fullName evidence="4 9">2-(3-amino-3-carboxypropyl)histidine synthase subunit 2</fullName>
    </recommendedName>
</protein>
<comment type="pathway">
    <text evidence="2 9">Protein modification; peptidyl-diphthamide biosynthesis.</text>
</comment>
<dbReference type="NCBIfam" id="TIGR00272">
    <property type="entry name" value="DPH2"/>
    <property type="match status" value="1"/>
</dbReference>
<comment type="cofactor">
    <cofactor evidence="1">
        <name>[4Fe-4S] cluster</name>
        <dbReference type="ChEBI" id="CHEBI:49883"/>
    </cofactor>
</comment>
<reference evidence="11" key="1">
    <citation type="submission" date="2022-11" db="UniProtKB">
        <authorList>
            <consortium name="WormBaseParasite"/>
        </authorList>
    </citation>
    <scope>IDENTIFICATION</scope>
</reference>
<evidence type="ECO:0000256" key="5">
    <source>
        <dbReference type="ARBA" id="ARBA00022723"/>
    </source>
</evidence>
<dbReference type="InterPro" id="IPR042265">
    <property type="entry name" value="DPH1/DPH2_3"/>
</dbReference>
<keyword evidence="10" id="KW-1185">Reference proteome</keyword>
<keyword evidence="7 9" id="KW-0411">Iron-sulfur</keyword>
<name>A0A914UTK9_9BILA</name>